<dbReference type="InterPro" id="IPR008271">
    <property type="entry name" value="Ser/Thr_kinase_AS"/>
</dbReference>
<evidence type="ECO:0000256" key="5">
    <source>
        <dbReference type="ARBA" id="ARBA00022777"/>
    </source>
</evidence>
<dbReference type="GO" id="GO:0035556">
    <property type="term" value="P:intracellular signal transduction"/>
    <property type="evidence" value="ECO:0007669"/>
    <property type="project" value="TreeGrafter"/>
</dbReference>
<comment type="similarity">
    <text evidence="10">Belongs to the protein kinase superfamily.</text>
</comment>
<keyword evidence="5 12" id="KW-0418">Kinase</keyword>
<sequence length="256" mass="28481">MAESPTLLPTLKFHDLVFGHDLGEGSFGSVRYARLIDRTRTRSHWSEYAVKVISTEKIKEMGYEASVQRELAVLRMLSHPGISRLISSFRFREGVYLVLEYASGGDLHTMLRNNGSLDHDSTRFVIGEVTSAIASIHELGLGYFDLKPENIIITESGHVKLTDFGGSRPVTLTAKKMISNKFDDAYDGFNEYNPDADLRIEGTTIYLPPEVISGSFPTLAADSWALGCVLYQCLTGRPPIIEVDETLAKNRIVSFD</sequence>
<protein>
    <recommendedName>
        <fullName evidence="1">non-specific serine/threonine protein kinase</fullName>
        <ecNumber evidence="1">2.7.11.1</ecNumber>
    </recommendedName>
</protein>
<dbReference type="EMBL" id="KV784380">
    <property type="protein sequence ID" value="OEU08472.1"/>
    <property type="molecule type" value="Genomic_DNA"/>
</dbReference>
<feature type="binding site" evidence="9">
    <location>
        <position position="51"/>
    </location>
    <ligand>
        <name>ATP</name>
        <dbReference type="ChEBI" id="CHEBI:30616"/>
    </ligand>
</feature>
<dbReference type="InterPro" id="IPR000719">
    <property type="entry name" value="Prot_kinase_dom"/>
</dbReference>
<feature type="domain" description="Protein kinase" evidence="11">
    <location>
        <begin position="16"/>
        <end position="256"/>
    </location>
</feature>
<evidence type="ECO:0000256" key="7">
    <source>
        <dbReference type="ARBA" id="ARBA00047899"/>
    </source>
</evidence>
<dbReference type="AlphaFoldDB" id="A0A1E7ERA1"/>
<evidence type="ECO:0000256" key="9">
    <source>
        <dbReference type="PROSITE-ProRule" id="PRU10141"/>
    </source>
</evidence>
<accession>A0A1E7ERA1</accession>
<dbReference type="Gene3D" id="1.10.510.10">
    <property type="entry name" value="Transferase(Phosphotransferase) domain 1"/>
    <property type="match status" value="1"/>
</dbReference>
<reference evidence="12 13" key="1">
    <citation type="submission" date="2016-09" db="EMBL/GenBank/DDBJ databases">
        <title>Extensive genetic diversity and differential bi-allelic expression allows diatom success in the polar Southern Ocean.</title>
        <authorList>
            <consortium name="DOE Joint Genome Institute"/>
            <person name="Mock T."/>
            <person name="Otillar R.P."/>
            <person name="Strauss J."/>
            <person name="Dupont C."/>
            <person name="Frickenhaus S."/>
            <person name="Maumus F."/>
            <person name="Mcmullan M."/>
            <person name="Sanges R."/>
            <person name="Schmutz J."/>
            <person name="Toseland A."/>
            <person name="Valas R."/>
            <person name="Veluchamy A."/>
            <person name="Ward B.J."/>
            <person name="Allen A."/>
            <person name="Barry K."/>
            <person name="Falciatore A."/>
            <person name="Ferrante M."/>
            <person name="Fortunato A.E."/>
            <person name="Gloeckner G."/>
            <person name="Gruber A."/>
            <person name="Hipkin R."/>
            <person name="Janech M."/>
            <person name="Kroth P."/>
            <person name="Leese F."/>
            <person name="Lindquist E."/>
            <person name="Lyon B.R."/>
            <person name="Martin J."/>
            <person name="Mayer C."/>
            <person name="Parker M."/>
            <person name="Quesneville H."/>
            <person name="Raymond J."/>
            <person name="Uhlig C."/>
            <person name="Valentin K.U."/>
            <person name="Worden A.Z."/>
            <person name="Armbrust E.V."/>
            <person name="Bowler C."/>
            <person name="Green B."/>
            <person name="Moulton V."/>
            <person name="Van Oosterhout C."/>
            <person name="Grigoriev I."/>
        </authorList>
    </citation>
    <scope>NUCLEOTIDE SEQUENCE [LARGE SCALE GENOMIC DNA]</scope>
    <source>
        <strain evidence="12 13">CCMP1102</strain>
    </source>
</reference>
<dbReference type="PANTHER" id="PTHR24356">
    <property type="entry name" value="SERINE/THREONINE-PROTEIN KINASE"/>
    <property type="match status" value="1"/>
</dbReference>
<feature type="non-terminal residue" evidence="12">
    <location>
        <position position="256"/>
    </location>
</feature>
<dbReference type="SUPFAM" id="SSF56112">
    <property type="entry name" value="Protein kinase-like (PK-like)"/>
    <property type="match status" value="1"/>
</dbReference>
<dbReference type="OrthoDB" id="347657at2759"/>
<dbReference type="PIRSF" id="PIRSF000654">
    <property type="entry name" value="Integrin-linked_kinase"/>
    <property type="match status" value="1"/>
</dbReference>
<evidence type="ECO:0000256" key="2">
    <source>
        <dbReference type="ARBA" id="ARBA00022527"/>
    </source>
</evidence>
<keyword evidence="13" id="KW-1185">Reference proteome</keyword>
<dbReference type="GO" id="GO:0005524">
    <property type="term" value="F:ATP binding"/>
    <property type="evidence" value="ECO:0007669"/>
    <property type="project" value="UniProtKB-UniRule"/>
</dbReference>
<keyword evidence="4 9" id="KW-0547">Nucleotide-binding</keyword>
<dbReference type="InterPro" id="IPR050236">
    <property type="entry name" value="Ser_Thr_kinase_AGC"/>
</dbReference>
<name>A0A1E7ERA1_9STRA</name>
<evidence type="ECO:0000256" key="10">
    <source>
        <dbReference type="RuleBase" id="RU000304"/>
    </source>
</evidence>
<comment type="catalytic activity">
    <reaction evidence="8">
        <text>L-seryl-[protein] + ATP = O-phospho-L-seryl-[protein] + ADP + H(+)</text>
        <dbReference type="Rhea" id="RHEA:17989"/>
        <dbReference type="Rhea" id="RHEA-COMP:9863"/>
        <dbReference type="Rhea" id="RHEA-COMP:11604"/>
        <dbReference type="ChEBI" id="CHEBI:15378"/>
        <dbReference type="ChEBI" id="CHEBI:29999"/>
        <dbReference type="ChEBI" id="CHEBI:30616"/>
        <dbReference type="ChEBI" id="CHEBI:83421"/>
        <dbReference type="ChEBI" id="CHEBI:456216"/>
        <dbReference type="EC" id="2.7.11.1"/>
    </reaction>
</comment>
<proteinExistence type="inferred from homology"/>
<evidence type="ECO:0000256" key="3">
    <source>
        <dbReference type="ARBA" id="ARBA00022679"/>
    </source>
</evidence>
<evidence type="ECO:0000256" key="8">
    <source>
        <dbReference type="ARBA" id="ARBA00048679"/>
    </source>
</evidence>
<evidence type="ECO:0000259" key="11">
    <source>
        <dbReference type="PROSITE" id="PS50011"/>
    </source>
</evidence>
<evidence type="ECO:0000313" key="12">
    <source>
        <dbReference type="EMBL" id="OEU08472.1"/>
    </source>
</evidence>
<evidence type="ECO:0000256" key="6">
    <source>
        <dbReference type="ARBA" id="ARBA00022840"/>
    </source>
</evidence>
<comment type="catalytic activity">
    <reaction evidence="7">
        <text>L-threonyl-[protein] + ATP = O-phospho-L-threonyl-[protein] + ADP + H(+)</text>
        <dbReference type="Rhea" id="RHEA:46608"/>
        <dbReference type="Rhea" id="RHEA-COMP:11060"/>
        <dbReference type="Rhea" id="RHEA-COMP:11605"/>
        <dbReference type="ChEBI" id="CHEBI:15378"/>
        <dbReference type="ChEBI" id="CHEBI:30013"/>
        <dbReference type="ChEBI" id="CHEBI:30616"/>
        <dbReference type="ChEBI" id="CHEBI:61977"/>
        <dbReference type="ChEBI" id="CHEBI:456216"/>
        <dbReference type="EC" id="2.7.11.1"/>
    </reaction>
</comment>
<keyword evidence="3" id="KW-0808">Transferase</keyword>
<dbReference type="PROSITE" id="PS50011">
    <property type="entry name" value="PROTEIN_KINASE_DOM"/>
    <property type="match status" value="1"/>
</dbReference>
<keyword evidence="6 9" id="KW-0067">ATP-binding</keyword>
<evidence type="ECO:0000256" key="1">
    <source>
        <dbReference type="ARBA" id="ARBA00012513"/>
    </source>
</evidence>
<keyword evidence="2 10" id="KW-0723">Serine/threonine-protein kinase</keyword>
<dbReference type="Gene3D" id="3.30.200.20">
    <property type="entry name" value="Phosphorylase Kinase, domain 1"/>
    <property type="match status" value="1"/>
</dbReference>
<gene>
    <name evidence="12" type="ORF">FRACYDRAFT_142114</name>
</gene>
<organism evidence="12 13">
    <name type="scientific">Fragilariopsis cylindrus CCMP1102</name>
    <dbReference type="NCBI Taxonomy" id="635003"/>
    <lineage>
        <taxon>Eukaryota</taxon>
        <taxon>Sar</taxon>
        <taxon>Stramenopiles</taxon>
        <taxon>Ochrophyta</taxon>
        <taxon>Bacillariophyta</taxon>
        <taxon>Bacillariophyceae</taxon>
        <taxon>Bacillariophycidae</taxon>
        <taxon>Bacillariales</taxon>
        <taxon>Bacillariaceae</taxon>
        <taxon>Fragilariopsis</taxon>
    </lineage>
</organism>
<dbReference type="SMART" id="SM00220">
    <property type="entry name" value="S_TKc"/>
    <property type="match status" value="1"/>
</dbReference>
<evidence type="ECO:0000256" key="4">
    <source>
        <dbReference type="ARBA" id="ARBA00022741"/>
    </source>
</evidence>
<dbReference type="InterPro" id="IPR017441">
    <property type="entry name" value="Protein_kinase_ATP_BS"/>
</dbReference>
<dbReference type="Pfam" id="PF00069">
    <property type="entry name" value="Pkinase"/>
    <property type="match status" value="1"/>
</dbReference>
<dbReference type="KEGG" id="fcy:FRACYDRAFT_142114"/>
<dbReference type="Proteomes" id="UP000095751">
    <property type="component" value="Unassembled WGS sequence"/>
</dbReference>
<evidence type="ECO:0000313" key="13">
    <source>
        <dbReference type="Proteomes" id="UP000095751"/>
    </source>
</evidence>
<dbReference type="EC" id="2.7.11.1" evidence="1"/>
<dbReference type="InterPro" id="IPR011009">
    <property type="entry name" value="Kinase-like_dom_sf"/>
</dbReference>
<dbReference type="GO" id="GO:0004674">
    <property type="term" value="F:protein serine/threonine kinase activity"/>
    <property type="evidence" value="ECO:0007669"/>
    <property type="project" value="UniProtKB-KW"/>
</dbReference>
<dbReference type="PANTHER" id="PTHR24356:SF163">
    <property type="entry name" value="3-PHOSPHOINOSITIDE-DEPENDENT PROTEIN KINASE 1-RELATED"/>
    <property type="match status" value="1"/>
</dbReference>
<dbReference type="InParanoid" id="A0A1E7ERA1"/>
<dbReference type="PROSITE" id="PS00108">
    <property type="entry name" value="PROTEIN_KINASE_ST"/>
    <property type="match status" value="1"/>
</dbReference>
<dbReference type="PROSITE" id="PS00107">
    <property type="entry name" value="PROTEIN_KINASE_ATP"/>
    <property type="match status" value="1"/>
</dbReference>